<sequence length="87" mass="9668">MYVYLALAGAHLNYVVQFCSLYHRKDVNLISLKWGIAKAEAMSVRVVSGANHKPLNPAPRNSGHEYDLFTPVTLVPSRSASLYPSHQ</sequence>
<evidence type="ECO:0000313" key="2">
    <source>
        <dbReference type="Proteomes" id="UP000324222"/>
    </source>
</evidence>
<name>A0A5B7FP02_PORTR</name>
<comment type="caution">
    <text evidence="1">The sequence shown here is derived from an EMBL/GenBank/DDBJ whole genome shotgun (WGS) entry which is preliminary data.</text>
</comment>
<gene>
    <name evidence="1" type="ORF">E2C01_039803</name>
</gene>
<proteinExistence type="predicted"/>
<dbReference type="Proteomes" id="UP000324222">
    <property type="component" value="Unassembled WGS sequence"/>
</dbReference>
<dbReference type="EMBL" id="VSRR010007043">
    <property type="protein sequence ID" value="MPC46094.1"/>
    <property type="molecule type" value="Genomic_DNA"/>
</dbReference>
<organism evidence="1 2">
    <name type="scientific">Portunus trituberculatus</name>
    <name type="common">Swimming crab</name>
    <name type="synonym">Neptunus trituberculatus</name>
    <dbReference type="NCBI Taxonomy" id="210409"/>
    <lineage>
        <taxon>Eukaryota</taxon>
        <taxon>Metazoa</taxon>
        <taxon>Ecdysozoa</taxon>
        <taxon>Arthropoda</taxon>
        <taxon>Crustacea</taxon>
        <taxon>Multicrustacea</taxon>
        <taxon>Malacostraca</taxon>
        <taxon>Eumalacostraca</taxon>
        <taxon>Eucarida</taxon>
        <taxon>Decapoda</taxon>
        <taxon>Pleocyemata</taxon>
        <taxon>Brachyura</taxon>
        <taxon>Eubrachyura</taxon>
        <taxon>Portunoidea</taxon>
        <taxon>Portunidae</taxon>
        <taxon>Portuninae</taxon>
        <taxon>Portunus</taxon>
    </lineage>
</organism>
<keyword evidence="2" id="KW-1185">Reference proteome</keyword>
<reference evidence="1 2" key="1">
    <citation type="submission" date="2019-05" db="EMBL/GenBank/DDBJ databases">
        <title>Another draft genome of Portunus trituberculatus and its Hox gene families provides insights of decapod evolution.</title>
        <authorList>
            <person name="Jeong J.-H."/>
            <person name="Song I."/>
            <person name="Kim S."/>
            <person name="Choi T."/>
            <person name="Kim D."/>
            <person name="Ryu S."/>
            <person name="Kim W."/>
        </authorList>
    </citation>
    <scope>NUCLEOTIDE SEQUENCE [LARGE SCALE GENOMIC DNA]</scope>
    <source>
        <tissue evidence="1">Muscle</tissue>
    </source>
</reference>
<accession>A0A5B7FP02</accession>
<dbReference type="AlphaFoldDB" id="A0A5B7FP02"/>
<evidence type="ECO:0000313" key="1">
    <source>
        <dbReference type="EMBL" id="MPC46094.1"/>
    </source>
</evidence>
<protein>
    <submittedName>
        <fullName evidence="1">Uncharacterized protein</fullName>
    </submittedName>
</protein>